<proteinExistence type="predicted"/>
<dbReference type="GO" id="GO:0008803">
    <property type="term" value="F:bis(5'-nucleosyl)-tetraphosphatase (symmetrical) activity"/>
    <property type="evidence" value="ECO:0007669"/>
    <property type="project" value="TreeGrafter"/>
</dbReference>
<evidence type="ECO:0000313" key="4">
    <source>
        <dbReference type="Proteomes" id="UP001432046"/>
    </source>
</evidence>
<dbReference type="Gene3D" id="3.60.21.10">
    <property type="match status" value="1"/>
</dbReference>
<sequence length="262" mass="29700">MRSLLRRLVGQPGDLEHEGDETCIYAVGDIHGHAELLHEICARIDADIRKFRPARPIQVFLGDYIDRGPDSRDVIAMLDQRRRTHSVVCLLGNHEACLLEFLVNPDMLAQWRQFGGLQTLMSYGLSPSPNPDAAERRALAQQLIRQMPPAHLAFLRALPITFSYGRYFFVHAGVRPGIALKQQRKEDLLWIRDDFLVSEDDFGKVVVHGHTPVREAELLRNRINVDTGAYATGRLTCVKLEGTRRTLLMTGNRAARHGQYDD</sequence>
<reference evidence="3" key="3">
    <citation type="submission" date="2024-03" db="EMBL/GenBank/DDBJ databases">
        <authorList>
            <person name="Bromfield E.S.P."/>
            <person name="Cloutier S."/>
        </authorList>
    </citation>
    <scope>NUCLEOTIDE SEQUENCE</scope>
    <source>
        <strain evidence="3">5S5</strain>
    </source>
</reference>
<dbReference type="InterPro" id="IPR050126">
    <property type="entry name" value="Ap4A_hydrolase"/>
</dbReference>
<dbReference type="InterPro" id="IPR004843">
    <property type="entry name" value="Calcineurin-like_PHP"/>
</dbReference>
<dbReference type="Pfam" id="PF00149">
    <property type="entry name" value="Metallophos"/>
    <property type="match status" value="1"/>
</dbReference>
<dbReference type="GO" id="GO:0005737">
    <property type="term" value="C:cytoplasm"/>
    <property type="evidence" value="ECO:0007669"/>
    <property type="project" value="TreeGrafter"/>
</dbReference>
<reference evidence="3" key="2">
    <citation type="journal article" date="2021" name="Int. J. Syst. Evol. Microbiol.">
        <title>Bradyrhizobium septentrionale sp. nov. (sv. septentrionale) and Bradyrhizobium quebecense sp. nov. (sv. septentrionale) associated with legumes native to Canada possess rearranged symbiosis genes and numerous insertion sequences.</title>
        <authorList>
            <person name="Bromfield E.S.P."/>
            <person name="Cloutier S."/>
        </authorList>
    </citation>
    <scope>NUCLEOTIDE SEQUENCE</scope>
    <source>
        <strain evidence="3">5S5</strain>
    </source>
</reference>
<evidence type="ECO:0000313" key="2">
    <source>
        <dbReference type="EMBL" id="NVI44258.1"/>
    </source>
</evidence>
<dbReference type="SUPFAM" id="SSF56300">
    <property type="entry name" value="Metallo-dependent phosphatases"/>
    <property type="match status" value="1"/>
</dbReference>
<dbReference type="InterPro" id="IPR029052">
    <property type="entry name" value="Metallo-depent_PP-like"/>
</dbReference>
<dbReference type="GO" id="GO:0110154">
    <property type="term" value="P:RNA decapping"/>
    <property type="evidence" value="ECO:0007669"/>
    <property type="project" value="TreeGrafter"/>
</dbReference>
<keyword evidence="4" id="KW-1185">Reference proteome</keyword>
<accession>A0A973VYH1</accession>
<evidence type="ECO:0000313" key="3">
    <source>
        <dbReference type="EMBL" id="WXC77697.1"/>
    </source>
</evidence>
<keyword evidence="3" id="KW-0378">Hydrolase</keyword>
<feature type="domain" description="Calcineurin-like phosphoesterase" evidence="1">
    <location>
        <begin position="24"/>
        <end position="214"/>
    </location>
</feature>
<dbReference type="AlphaFoldDB" id="A0A973VYH1"/>
<reference evidence="2" key="1">
    <citation type="submission" date="2020-06" db="EMBL/GenBank/DDBJ databases">
        <title>Whole Genome Sequence of Bradyrhizobium sp. Strain 1S1.</title>
        <authorList>
            <person name="Bromfield E.S.P."/>
            <person name="Cloutier S."/>
        </authorList>
    </citation>
    <scope>NUCLEOTIDE SEQUENCE [LARGE SCALE GENOMIC DNA]</scope>
    <source>
        <strain evidence="2">1S1</strain>
    </source>
</reference>
<evidence type="ECO:0000259" key="1">
    <source>
        <dbReference type="Pfam" id="PF00149"/>
    </source>
</evidence>
<dbReference type="EMBL" id="JAAOLE020000001">
    <property type="protein sequence ID" value="NVI44258.1"/>
    <property type="molecule type" value="Genomic_DNA"/>
</dbReference>
<dbReference type="Proteomes" id="UP001432046">
    <property type="component" value="Chromosome"/>
</dbReference>
<dbReference type="PANTHER" id="PTHR42850:SF4">
    <property type="entry name" value="ZINC-DEPENDENT ENDOPOLYPHOSPHATASE"/>
    <property type="match status" value="1"/>
</dbReference>
<protein>
    <submittedName>
        <fullName evidence="3">Metallophosphoesterase family protein</fullName>
        <ecNumber evidence="3">3.1.-.-</ecNumber>
    </submittedName>
    <submittedName>
        <fullName evidence="2">Serine/threonine protein phosphatase</fullName>
    </submittedName>
</protein>
<dbReference type="EC" id="3.1.-.-" evidence="3"/>
<organism evidence="2">
    <name type="scientific">Bradyrhizobium septentrionale</name>
    <dbReference type="NCBI Taxonomy" id="1404411"/>
    <lineage>
        <taxon>Bacteria</taxon>
        <taxon>Pseudomonadati</taxon>
        <taxon>Pseudomonadota</taxon>
        <taxon>Alphaproteobacteria</taxon>
        <taxon>Hyphomicrobiales</taxon>
        <taxon>Nitrobacteraceae</taxon>
        <taxon>Bradyrhizobium</taxon>
    </lineage>
</organism>
<name>A0A973VYH1_9BRAD</name>
<dbReference type="CDD" id="cd00144">
    <property type="entry name" value="MPP_PPP_family"/>
    <property type="match status" value="1"/>
</dbReference>
<dbReference type="GO" id="GO:0016791">
    <property type="term" value="F:phosphatase activity"/>
    <property type="evidence" value="ECO:0007669"/>
    <property type="project" value="TreeGrafter"/>
</dbReference>
<dbReference type="RefSeq" id="WP_175612242.1">
    <property type="nucleotide sequence ID" value="NZ_CP088285.1"/>
</dbReference>
<dbReference type="EMBL" id="CP147711">
    <property type="protein sequence ID" value="WXC77697.1"/>
    <property type="molecule type" value="Genomic_DNA"/>
</dbReference>
<gene>
    <name evidence="2" type="ORF">HAP48_015140</name>
    <name evidence="3" type="ORF">WDK88_30280</name>
</gene>
<dbReference type="PANTHER" id="PTHR42850">
    <property type="entry name" value="METALLOPHOSPHOESTERASE"/>
    <property type="match status" value="1"/>
</dbReference>